<accession>A0A409YI63</accession>
<evidence type="ECO:0008006" key="4">
    <source>
        <dbReference type="Google" id="ProtNLM"/>
    </source>
</evidence>
<comment type="caution">
    <text evidence="2">The sequence shown here is derived from an EMBL/GenBank/DDBJ whole genome shotgun (WGS) entry which is preliminary data.</text>
</comment>
<dbReference type="OrthoDB" id="3342934at2759"/>
<organism evidence="2 3">
    <name type="scientific">Gymnopilus dilepis</name>
    <dbReference type="NCBI Taxonomy" id="231916"/>
    <lineage>
        <taxon>Eukaryota</taxon>
        <taxon>Fungi</taxon>
        <taxon>Dikarya</taxon>
        <taxon>Basidiomycota</taxon>
        <taxon>Agaricomycotina</taxon>
        <taxon>Agaricomycetes</taxon>
        <taxon>Agaricomycetidae</taxon>
        <taxon>Agaricales</taxon>
        <taxon>Agaricineae</taxon>
        <taxon>Hymenogastraceae</taxon>
        <taxon>Gymnopilus</taxon>
    </lineage>
</organism>
<dbReference type="InParanoid" id="A0A409YI63"/>
<dbReference type="Proteomes" id="UP000284706">
    <property type="component" value="Unassembled WGS sequence"/>
</dbReference>
<reference evidence="2 3" key="1">
    <citation type="journal article" date="2018" name="Evol. Lett.">
        <title>Horizontal gene cluster transfer increased hallucinogenic mushroom diversity.</title>
        <authorList>
            <person name="Reynolds H.T."/>
            <person name="Vijayakumar V."/>
            <person name="Gluck-Thaler E."/>
            <person name="Korotkin H.B."/>
            <person name="Matheny P.B."/>
            <person name="Slot J.C."/>
        </authorList>
    </citation>
    <scope>NUCLEOTIDE SEQUENCE [LARGE SCALE GENOMIC DNA]</scope>
    <source>
        <strain evidence="2 3">SRW20</strain>
    </source>
</reference>
<evidence type="ECO:0000256" key="1">
    <source>
        <dbReference type="SAM" id="SignalP"/>
    </source>
</evidence>
<name>A0A409YI63_9AGAR</name>
<protein>
    <recommendedName>
        <fullName evidence="4">Glycopeptide</fullName>
    </recommendedName>
</protein>
<dbReference type="AlphaFoldDB" id="A0A409YI63"/>
<dbReference type="STRING" id="231916.A0A409YI63"/>
<feature type="chain" id="PRO_5019384812" description="Glycopeptide" evidence="1">
    <location>
        <begin position="21"/>
        <end position="107"/>
    </location>
</feature>
<feature type="signal peptide" evidence="1">
    <location>
        <begin position="1"/>
        <end position="20"/>
    </location>
</feature>
<evidence type="ECO:0000313" key="2">
    <source>
        <dbReference type="EMBL" id="PPR02674.1"/>
    </source>
</evidence>
<keyword evidence="3" id="KW-1185">Reference proteome</keyword>
<evidence type="ECO:0000313" key="3">
    <source>
        <dbReference type="Proteomes" id="UP000284706"/>
    </source>
</evidence>
<sequence>MFSVQTLSFVLAALVMSTSAERHTVHFVNKCGYGTPMLIQGPRVLSTGQDYTINGPLTGAIGYYNGCDGHGADCTNANCPAFRKPDDTWVQVACQTNDVNLAITFCS</sequence>
<gene>
    <name evidence="2" type="ORF">CVT26_009790</name>
</gene>
<dbReference type="EMBL" id="NHYE01000829">
    <property type="protein sequence ID" value="PPR02674.1"/>
    <property type="molecule type" value="Genomic_DNA"/>
</dbReference>
<proteinExistence type="predicted"/>
<keyword evidence="1" id="KW-0732">Signal</keyword>